<dbReference type="RefSeq" id="WP_087715284.1">
    <property type="nucleotide sequence ID" value="NZ_MWPH01000003.1"/>
</dbReference>
<dbReference type="Proteomes" id="UP000196084">
    <property type="component" value="Unassembled WGS sequence"/>
</dbReference>
<sequence>MTRTIRTLRTTAGSILAEIGAAVGTFVAFTWLTGHLVIAGSRLLEWSTADSWVPEAGLWIGVLAVATTGTIWLEHGGSRYLRANAHAGRDFAWLGVCYLPILFLPAGYALWTLVDGPGFLINLYLAACVLCAGWLAFDGGLERLSLETAQFGWAFLVVLCAVLAVVTLESLLSLSSILETLLGAWILEPTVGAVAAVSIQLLALHVGFGEAP</sequence>
<proteinExistence type="predicted"/>
<evidence type="ECO:0000313" key="2">
    <source>
        <dbReference type="EMBL" id="OVE83865.1"/>
    </source>
</evidence>
<keyword evidence="3" id="KW-1185">Reference proteome</keyword>
<reference evidence="2 3" key="1">
    <citation type="submission" date="2017-02" db="EMBL/GenBank/DDBJ databases">
        <title>Natronthermophilus aegyptiacus gen. nov.,sp. nov., an aerobic, extremely halophilic alkalithermophilic archaeon isolated from the athalassohaline Wadi An Natrun, Egypt.</title>
        <authorList>
            <person name="Zhao B."/>
        </authorList>
    </citation>
    <scope>NUCLEOTIDE SEQUENCE [LARGE SCALE GENOMIC DNA]</scope>
    <source>
        <strain evidence="2 3">CGMCC 1.3597</strain>
    </source>
</reference>
<feature type="transmembrane region" description="Helical" evidence="1">
    <location>
        <begin position="93"/>
        <end position="113"/>
    </location>
</feature>
<feature type="transmembrane region" description="Helical" evidence="1">
    <location>
        <begin position="190"/>
        <end position="208"/>
    </location>
</feature>
<keyword evidence="1" id="KW-0812">Transmembrane</keyword>
<dbReference type="EMBL" id="MWPH01000003">
    <property type="protein sequence ID" value="OVE83865.1"/>
    <property type="molecule type" value="Genomic_DNA"/>
</dbReference>
<organism evidence="2 3">
    <name type="scientific">Natronolimnobius baerhuensis</name>
    <dbReference type="NCBI Taxonomy" id="253108"/>
    <lineage>
        <taxon>Archaea</taxon>
        <taxon>Methanobacteriati</taxon>
        <taxon>Methanobacteriota</taxon>
        <taxon>Stenosarchaea group</taxon>
        <taxon>Halobacteria</taxon>
        <taxon>Halobacteriales</taxon>
        <taxon>Natrialbaceae</taxon>
        <taxon>Natronolimnobius</taxon>
    </lineage>
</organism>
<evidence type="ECO:0000313" key="3">
    <source>
        <dbReference type="Proteomes" id="UP000196084"/>
    </source>
</evidence>
<dbReference type="AlphaFoldDB" id="A0A202E6I7"/>
<feature type="transmembrane region" description="Helical" evidence="1">
    <location>
        <begin position="52"/>
        <end position="73"/>
    </location>
</feature>
<keyword evidence="1" id="KW-0472">Membrane</keyword>
<keyword evidence="1" id="KW-1133">Transmembrane helix</keyword>
<gene>
    <name evidence="2" type="ORF">B2G88_15745</name>
</gene>
<dbReference type="OrthoDB" id="205998at2157"/>
<feature type="transmembrane region" description="Helical" evidence="1">
    <location>
        <begin position="153"/>
        <end position="178"/>
    </location>
</feature>
<evidence type="ECO:0000256" key="1">
    <source>
        <dbReference type="SAM" id="Phobius"/>
    </source>
</evidence>
<name>A0A202E6I7_9EURY</name>
<feature type="transmembrane region" description="Helical" evidence="1">
    <location>
        <begin position="119"/>
        <end position="141"/>
    </location>
</feature>
<feature type="transmembrane region" description="Helical" evidence="1">
    <location>
        <begin position="12"/>
        <end position="32"/>
    </location>
</feature>
<accession>A0A202E6I7</accession>
<comment type="caution">
    <text evidence="2">The sequence shown here is derived from an EMBL/GenBank/DDBJ whole genome shotgun (WGS) entry which is preliminary data.</text>
</comment>
<protein>
    <submittedName>
        <fullName evidence="2">Uncharacterized protein</fullName>
    </submittedName>
</protein>